<evidence type="ECO:0000313" key="3">
    <source>
        <dbReference type="Proteomes" id="UP001275440"/>
    </source>
</evidence>
<evidence type="ECO:0000256" key="1">
    <source>
        <dbReference type="SAM" id="SignalP"/>
    </source>
</evidence>
<accession>A0ABU3WUI0</accession>
<protein>
    <recommendedName>
        <fullName evidence="4">Secreted protein</fullName>
    </recommendedName>
</protein>
<gene>
    <name evidence="2" type="ORF">F8M49_23860</name>
</gene>
<keyword evidence="1" id="KW-0732">Signal</keyword>
<sequence>MTRTSVRALFAALVAAPLLVVGAAQAAADPVILPGEPGGPIGGQLSDDEDVEPYQCVVVGQPGVGYASNEAGESGDVNGVFTNEGFVNHACYGPNDGFATGVGYLQ</sequence>
<evidence type="ECO:0008006" key="4">
    <source>
        <dbReference type="Google" id="ProtNLM"/>
    </source>
</evidence>
<feature type="chain" id="PRO_5045882859" description="Secreted protein" evidence="1">
    <location>
        <begin position="27"/>
        <end position="106"/>
    </location>
</feature>
<comment type="caution">
    <text evidence="2">The sequence shown here is derived from an EMBL/GenBank/DDBJ whole genome shotgun (WGS) entry which is preliminary data.</text>
</comment>
<dbReference type="RefSeq" id="WP_072809313.1">
    <property type="nucleotide sequence ID" value="NZ_JBHWXO010000011.1"/>
</dbReference>
<dbReference type="Proteomes" id="UP001275440">
    <property type="component" value="Unassembled WGS sequence"/>
</dbReference>
<organism evidence="2 3">
    <name type="scientific">Rhodococcus zopfii</name>
    <dbReference type="NCBI Taxonomy" id="43772"/>
    <lineage>
        <taxon>Bacteria</taxon>
        <taxon>Bacillati</taxon>
        <taxon>Actinomycetota</taxon>
        <taxon>Actinomycetes</taxon>
        <taxon>Mycobacteriales</taxon>
        <taxon>Nocardiaceae</taxon>
        <taxon>Rhodococcus</taxon>
    </lineage>
</organism>
<name>A0ABU3WUI0_9NOCA</name>
<reference evidence="2 3" key="1">
    <citation type="submission" date="2019-10" db="EMBL/GenBank/DDBJ databases">
        <title>Draft Genome Assembly of Rhodococcus zopfii DSM44189.</title>
        <authorList>
            <person name="Sutton J.M."/>
            <person name="Akob D.M."/>
            <person name="Bushman T.J."/>
        </authorList>
    </citation>
    <scope>NUCLEOTIDE SEQUENCE [LARGE SCALE GENOMIC DNA]</scope>
    <source>
        <strain evidence="2 3">DSM 44189</strain>
    </source>
</reference>
<proteinExistence type="predicted"/>
<dbReference type="EMBL" id="WBMO01000005">
    <property type="protein sequence ID" value="MDV2477662.1"/>
    <property type="molecule type" value="Genomic_DNA"/>
</dbReference>
<feature type="signal peptide" evidence="1">
    <location>
        <begin position="1"/>
        <end position="26"/>
    </location>
</feature>
<evidence type="ECO:0000313" key="2">
    <source>
        <dbReference type="EMBL" id="MDV2477662.1"/>
    </source>
</evidence>
<keyword evidence="3" id="KW-1185">Reference proteome</keyword>